<evidence type="ECO:0000256" key="1">
    <source>
        <dbReference type="SAM" id="Phobius"/>
    </source>
</evidence>
<evidence type="ECO:0000313" key="2">
    <source>
        <dbReference type="EMBL" id="OOK83494.1"/>
    </source>
</evidence>
<name>A0A1V3XWC1_MYCKA</name>
<organism evidence="2 3">
    <name type="scientific">Mycobacterium kansasii</name>
    <dbReference type="NCBI Taxonomy" id="1768"/>
    <lineage>
        <taxon>Bacteria</taxon>
        <taxon>Bacillati</taxon>
        <taxon>Actinomycetota</taxon>
        <taxon>Actinomycetes</taxon>
        <taxon>Mycobacteriales</taxon>
        <taxon>Mycobacteriaceae</taxon>
        <taxon>Mycobacterium</taxon>
    </lineage>
</organism>
<dbReference type="EMBL" id="MVBN01000001">
    <property type="protein sequence ID" value="OOK83494.1"/>
    <property type="molecule type" value="Genomic_DNA"/>
</dbReference>
<dbReference type="Proteomes" id="UP000188532">
    <property type="component" value="Unassembled WGS sequence"/>
</dbReference>
<proteinExistence type="predicted"/>
<protein>
    <submittedName>
        <fullName evidence="2">Putative membrane protein</fullName>
    </submittedName>
</protein>
<dbReference type="AlphaFoldDB" id="A0A1V3XWC1"/>
<comment type="caution">
    <text evidence="2">The sequence shown here is derived from an EMBL/GenBank/DDBJ whole genome shotgun (WGS) entry which is preliminary data.</text>
</comment>
<keyword evidence="1" id="KW-0472">Membrane</keyword>
<dbReference type="STRING" id="1768.B1T50_21435"/>
<keyword evidence="1" id="KW-1133">Transmembrane helix</keyword>
<evidence type="ECO:0000313" key="3">
    <source>
        <dbReference type="Proteomes" id="UP000188532"/>
    </source>
</evidence>
<feature type="transmembrane region" description="Helical" evidence="1">
    <location>
        <begin position="12"/>
        <end position="30"/>
    </location>
</feature>
<accession>A0A1V3XWC1</accession>
<reference evidence="2 3" key="1">
    <citation type="submission" date="2017-02" db="EMBL/GenBank/DDBJ databases">
        <title>Complete genome sequences of Mycobacterium kansasii strains isolated from rhesus macaques.</title>
        <authorList>
            <person name="Panda A."/>
            <person name="Nagaraj S."/>
            <person name="Zhao X."/>
            <person name="Tettelin H."/>
            <person name="Detolla L.J."/>
        </authorList>
    </citation>
    <scope>NUCLEOTIDE SEQUENCE [LARGE SCALE GENOMIC DNA]</scope>
    <source>
        <strain evidence="2 3">11-3469</strain>
    </source>
</reference>
<gene>
    <name evidence="2" type="ORF">BZL29_0473</name>
</gene>
<keyword evidence="1" id="KW-0812">Transmembrane</keyword>
<sequence>MRNARPAGSDELWLAGLLAVDGLAALLFAGRPAAMVRG</sequence>